<dbReference type="Proteomes" id="UP001224516">
    <property type="component" value="Unassembled WGS sequence"/>
</dbReference>
<name>A0ABU8UXU9_9NEIS</name>
<comment type="caution">
    <text evidence="1">The sequence shown here is derived from an EMBL/GenBank/DDBJ whole genome shotgun (WGS) entry which is preliminary data.</text>
</comment>
<reference evidence="1 2" key="1">
    <citation type="submission" date="2023-12" db="EMBL/GenBank/DDBJ databases">
        <title>Evaluation and characterization of a potential secondary metabolite violacein from indigenous Chromobacterium amazonense SAM215.</title>
        <authorList>
            <person name="Tarafdar M.R."/>
            <person name="Abedin S.M."/>
            <person name="Atiqua A."/>
            <person name="Saha A."/>
            <person name="Khan S.N."/>
        </authorList>
    </citation>
    <scope>NUCLEOTIDE SEQUENCE [LARGE SCALE GENOMIC DNA]</scope>
    <source>
        <strain evidence="1 2">SAM215</strain>
    </source>
</reference>
<dbReference type="RefSeq" id="WP_340224021.1">
    <property type="nucleotide sequence ID" value="NZ_JAVFJF020000004.1"/>
</dbReference>
<evidence type="ECO:0000313" key="2">
    <source>
        <dbReference type="Proteomes" id="UP001224516"/>
    </source>
</evidence>
<dbReference type="Pfam" id="PF05929">
    <property type="entry name" value="Phage_GPO"/>
    <property type="match status" value="1"/>
</dbReference>
<protein>
    <submittedName>
        <fullName evidence="1">GPO family capsid scaffolding protein</fullName>
    </submittedName>
</protein>
<proteinExistence type="predicted"/>
<evidence type="ECO:0000313" key="1">
    <source>
        <dbReference type="EMBL" id="MEJ8673726.1"/>
    </source>
</evidence>
<dbReference type="EMBL" id="JAVFJF020000004">
    <property type="protein sequence ID" value="MEJ8673726.1"/>
    <property type="molecule type" value="Genomic_DNA"/>
</dbReference>
<gene>
    <name evidence="1" type="ORF">QCL97_003225</name>
</gene>
<organism evidence="1 2">
    <name type="scientific">Chromobacterium amazonense</name>
    <dbReference type="NCBI Taxonomy" id="1382803"/>
    <lineage>
        <taxon>Bacteria</taxon>
        <taxon>Pseudomonadati</taxon>
        <taxon>Pseudomonadota</taxon>
        <taxon>Betaproteobacteria</taxon>
        <taxon>Neisseriales</taxon>
        <taxon>Chromobacteriaceae</taxon>
        <taxon>Chromobacterium</taxon>
    </lineage>
</organism>
<sequence>MASKAKKFRVATEGATTDGRNIERSWIEQMAANYNPKKYGARVNLEHFKGLLPDGPFKRYGDVTALSAEKVEDGKLALFAVIDPTDDLVALSKARQKIYTSIEVDTNFTDSGEAYLVGLAITDDPASLGCEMLEFSAKAKASPLAARKDKPDNLFTAAIEFTLEVEEDSASALAGFSDKIKGLLGKFSSRQSADTAELSASVQTIAESQAQVLEEFGCVARANEVAALREQYSQLKTAHDALVAKLSSQPTTPARTTATGGNAEIVTDC</sequence>
<keyword evidence="2" id="KW-1185">Reference proteome</keyword>
<dbReference type="InterPro" id="IPR009228">
    <property type="entry name" value="Capsid_scaffold_GpO"/>
</dbReference>
<accession>A0ABU8UXU9</accession>